<dbReference type="OrthoDB" id="5327148at2759"/>
<evidence type="ECO:0000259" key="3">
    <source>
        <dbReference type="Pfam" id="PF24535"/>
    </source>
</evidence>
<feature type="domain" description="DUF7598" evidence="3">
    <location>
        <begin position="22"/>
        <end position="159"/>
    </location>
</feature>
<dbReference type="GeneID" id="63738604"/>
<dbReference type="STRING" id="1081103.A0A0B2WY60"/>
<dbReference type="RefSeq" id="XP_040678826.1">
    <property type="nucleotide sequence ID" value="XM_040822947.1"/>
</dbReference>
<keyword evidence="2" id="KW-0812">Transmembrane</keyword>
<dbReference type="InterPro" id="IPR056019">
    <property type="entry name" value="DUF7598"/>
</dbReference>
<proteinExistence type="predicted"/>
<dbReference type="HOGENOM" id="CLU_066685_0_0_1"/>
<feature type="region of interest" description="Disordered" evidence="1">
    <location>
        <begin position="204"/>
        <end position="279"/>
    </location>
</feature>
<evidence type="ECO:0000313" key="5">
    <source>
        <dbReference type="Proteomes" id="UP000030816"/>
    </source>
</evidence>
<evidence type="ECO:0000256" key="2">
    <source>
        <dbReference type="SAM" id="Phobius"/>
    </source>
</evidence>
<sequence length="279" mass="30389">MWSAPRKMFSSCCPPAANNAVGMIVLQSLRICTVITLLVMCMAYWVVIIKVDKSRTYFVFECASLCFSSILCLVLSAAEFPVHPRVRGYFRSTWPVLSEAHGVGYMGAAILLLGCNMLGELNRPDNEGDKLTPPLFNLALAAGVLAFIFGVLNIVCALVWRNKGEGITSRDIRADGALAKGRRSSLPGYSSSASSCYGKKETVNWNGPKARDANDKKHKQSARPAISPPVDLESGHDEKDRYSPLAPEIQRPDTAMHPINLNTSSATSSRYSAADMNQI</sequence>
<feature type="transmembrane region" description="Helical" evidence="2">
    <location>
        <begin position="57"/>
        <end position="82"/>
    </location>
</feature>
<feature type="compositionally biased region" description="Basic and acidic residues" evidence="1">
    <location>
        <begin position="233"/>
        <end position="242"/>
    </location>
</feature>
<feature type="transmembrane region" description="Helical" evidence="2">
    <location>
        <begin position="139"/>
        <end position="160"/>
    </location>
</feature>
<organism evidence="4 5">
    <name type="scientific">Metarhizium album (strain ARSEF 1941)</name>
    <dbReference type="NCBI Taxonomy" id="1081103"/>
    <lineage>
        <taxon>Eukaryota</taxon>
        <taxon>Fungi</taxon>
        <taxon>Dikarya</taxon>
        <taxon>Ascomycota</taxon>
        <taxon>Pezizomycotina</taxon>
        <taxon>Sordariomycetes</taxon>
        <taxon>Hypocreomycetidae</taxon>
        <taxon>Hypocreales</taxon>
        <taxon>Clavicipitaceae</taxon>
        <taxon>Metarhizium</taxon>
    </lineage>
</organism>
<keyword evidence="5" id="KW-1185">Reference proteome</keyword>
<feature type="compositionally biased region" description="Low complexity" evidence="1">
    <location>
        <begin position="263"/>
        <end position="279"/>
    </location>
</feature>
<dbReference type="AlphaFoldDB" id="A0A0B2WY60"/>
<evidence type="ECO:0000313" key="4">
    <source>
        <dbReference type="EMBL" id="KHN97760.1"/>
    </source>
</evidence>
<comment type="caution">
    <text evidence="4">The sequence shown here is derived from an EMBL/GenBank/DDBJ whole genome shotgun (WGS) entry which is preliminary data.</text>
</comment>
<gene>
    <name evidence="4" type="ORF">MAM_04149</name>
</gene>
<reference evidence="4 5" key="1">
    <citation type="journal article" date="2014" name="Proc. Natl. Acad. Sci. U.S.A.">
        <title>Trajectory and genomic determinants of fungal-pathogen speciation and host adaptation.</title>
        <authorList>
            <person name="Hu X."/>
            <person name="Xiao G."/>
            <person name="Zheng P."/>
            <person name="Shang Y."/>
            <person name="Su Y."/>
            <person name="Zhang X."/>
            <person name="Liu X."/>
            <person name="Zhan S."/>
            <person name="St Leger R.J."/>
            <person name="Wang C."/>
        </authorList>
    </citation>
    <scope>NUCLEOTIDE SEQUENCE [LARGE SCALE GENOMIC DNA]</scope>
    <source>
        <strain evidence="4 5">ARSEF 1941</strain>
    </source>
</reference>
<keyword evidence="2" id="KW-0472">Membrane</keyword>
<dbReference type="EMBL" id="AZHE01000009">
    <property type="protein sequence ID" value="KHN97760.1"/>
    <property type="molecule type" value="Genomic_DNA"/>
</dbReference>
<protein>
    <recommendedName>
        <fullName evidence="3">DUF7598 domain-containing protein</fullName>
    </recommendedName>
</protein>
<feature type="transmembrane region" description="Helical" evidence="2">
    <location>
        <begin position="31"/>
        <end position="51"/>
    </location>
</feature>
<name>A0A0B2WY60_METAS</name>
<evidence type="ECO:0000256" key="1">
    <source>
        <dbReference type="SAM" id="MobiDB-lite"/>
    </source>
</evidence>
<dbReference type="Proteomes" id="UP000030816">
    <property type="component" value="Unassembled WGS sequence"/>
</dbReference>
<dbReference type="Pfam" id="PF24535">
    <property type="entry name" value="DUF7598"/>
    <property type="match status" value="1"/>
</dbReference>
<keyword evidence="2" id="KW-1133">Transmembrane helix</keyword>
<accession>A0A0B2WY60</accession>